<keyword evidence="3" id="KW-1185">Reference proteome</keyword>
<evidence type="ECO:0000256" key="1">
    <source>
        <dbReference type="SAM" id="SignalP"/>
    </source>
</evidence>
<comment type="caution">
    <text evidence="2">The sequence shown here is derived from an EMBL/GenBank/DDBJ whole genome shotgun (WGS) entry which is preliminary data.</text>
</comment>
<gene>
    <name evidence="2" type="ORF">GCM10022210_54540</name>
</gene>
<dbReference type="PROSITE" id="PS51257">
    <property type="entry name" value="PROKAR_LIPOPROTEIN"/>
    <property type="match status" value="1"/>
</dbReference>
<evidence type="ECO:0000313" key="3">
    <source>
        <dbReference type="Proteomes" id="UP001500742"/>
    </source>
</evidence>
<organism evidence="2 3">
    <name type="scientific">Mucilaginibacter dorajii</name>
    <dbReference type="NCBI Taxonomy" id="692994"/>
    <lineage>
        <taxon>Bacteria</taxon>
        <taxon>Pseudomonadati</taxon>
        <taxon>Bacteroidota</taxon>
        <taxon>Sphingobacteriia</taxon>
        <taxon>Sphingobacteriales</taxon>
        <taxon>Sphingobacteriaceae</taxon>
        <taxon>Mucilaginibacter</taxon>
    </lineage>
</organism>
<feature type="chain" id="PRO_5046341425" description="DUF4369 domain-containing protein" evidence="1">
    <location>
        <begin position="21"/>
        <end position="230"/>
    </location>
</feature>
<accession>A0ABP7R9H7</accession>
<name>A0ABP7R9H7_9SPHI</name>
<dbReference type="EMBL" id="BAAAZC010000052">
    <property type="protein sequence ID" value="GAA3993625.1"/>
    <property type="molecule type" value="Genomic_DNA"/>
</dbReference>
<proteinExistence type="predicted"/>
<reference evidence="3" key="1">
    <citation type="journal article" date="2019" name="Int. J. Syst. Evol. Microbiol.">
        <title>The Global Catalogue of Microorganisms (GCM) 10K type strain sequencing project: providing services to taxonomists for standard genome sequencing and annotation.</title>
        <authorList>
            <consortium name="The Broad Institute Genomics Platform"/>
            <consortium name="The Broad Institute Genome Sequencing Center for Infectious Disease"/>
            <person name="Wu L."/>
            <person name="Ma J."/>
        </authorList>
    </citation>
    <scope>NUCLEOTIDE SEQUENCE [LARGE SCALE GENOMIC DNA]</scope>
    <source>
        <strain evidence="3">JCM 16601</strain>
    </source>
</reference>
<evidence type="ECO:0008006" key="4">
    <source>
        <dbReference type="Google" id="ProtNLM"/>
    </source>
</evidence>
<protein>
    <recommendedName>
        <fullName evidence="4">DUF4369 domain-containing protein</fullName>
    </recommendedName>
</protein>
<sequence>MKACFFTTTVLVLACNALFAQDKVIKINTIKDKDALLKAIYVYPDFTEGRVHLKDNSTVEAWLNYNRLNNEILFIGDKKDTLALSSPETTDNIIIGSDIYFYVSGVYVRQLTAYPTINLVQKSRLQYIGTEKKADGYGSYSNASANESISNVKNGVQSRIGVDENQTYTLSDTYYLFTPSKSLLPANKKNFLKSFSKHEKELNDYIGTNNISFEKREELEKLLQYAQSLN</sequence>
<evidence type="ECO:0000313" key="2">
    <source>
        <dbReference type="EMBL" id="GAA3993625.1"/>
    </source>
</evidence>
<keyword evidence="1" id="KW-0732">Signal</keyword>
<feature type="signal peptide" evidence="1">
    <location>
        <begin position="1"/>
        <end position="20"/>
    </location>
</feature>
<dbReference type="Proteomes" id="UP001500742">
    <property type="component" value="Unassembled WGS sequence"/>
</dbReference>
<dbReference type="RefSeq" id="WP_259096781.1">
    <property type="nucleotide sequence ID" value="NZ_BAAAZC010000052.1"/>
</dbReference>